<comment type="caution">
    <text evidence="1">The sequence shown here is derived from an EMBL/GenBank/DDBJ whole genome shotgun (WGS) entry which is preliminary data.</text>
</comment>
<protein>
    <submittedName>
        <fullName evidence="1">Uncharacterized protein</fullName>
    </submittedName>
</protein>
<dbReference type="EMBL" id="DXAN01000003">
    <property type="protein sequence ID" value="HJA07948.1"/>
    <property type="molecule type" value="Genomic_DNA"/>
</dbReference>
<dbReference type="Proteomes" id="UP000824225">
    <property type="component" value="Unassembled WGS sequence"/>
</dbReference>
<proteinExistence type="predicted"/>
<reference evidence="1" key="1">
    <citation type="journal article" date="2021" name="PeerJ">
        <title>Extensive microbial diversity within the chicken gut microbiome revealed by metagenomics and culture.</title>
        <authorList>
            <person name="Gilroy R."/>
            <person name="Ravi A."/>
            <person name="Getino M."/>
            <person name="Pursley I."/>
            <person name="Horton D.L."/>
            <person name="Alikhan N.F."/>
            <person name="Baker D."/>
            <person name="Gharbi K."/>
            <person name="Hall N."/>
            <person name="Watson M."/>
            <person name="Adriaenssens E.M."/>
            <person name="Foster-Nyarko E."/>
            <person name="Jarju S."/>
            <person name="Secka A."/>
            <person name="Antonio M."/>
            <person name="Oren A."/>
            <person name="Chaudhuri R.R."/>
            <person name="La Ragione R."/>
            <person name="Hildebrand F."/>
            <person name="Pallen M.J."/>
        </authorList>
    </citation>
    <scope>NUCLEOTIDE SEQUENCE</scope>
    <source>
        <strain evidence="1">CHK186-16707</strain>
    </source>
</reference>
<accession>A0A9D2HB76</accession>
<reference evidence="1" key="2">
    <citation type="submission" date="2021-04" db="EMBL/GenBank/DDBJ databases">
        <authorList>
            <person name="Gilroy R."/>
        </authorList>
    </citation>
    <scope>NUCLEOTIDE SEQUENCE</scope>
    <source>
        <strain evidence="1">CHK186-16707</strain>
    </source>
</reference>
<evidence type="ECO:0000313" key="1">
    <source>
        <dbReference type="EMBL" id="HJA07948.1"/>
    </source>
</evidence>
<sequence>MSAPLRVVEEKCGSNFPYFGKNRKAAGRIPFTPQVNCGCSAVATPSAVSAERFADKDSGSFALFDCVEHLAIEMF</sequence>
<gene>
    <name evidence="1" type="ORF">H9962_01980</name>
</gene>
<organism evidence="1 2">
    <name type="scientific">Candidatus Mailhella merdigallinarum</name>
    <dbReference type="NCBI Taxonomy" id="2838658"/>
    <lineage>
        <taxon>Bacteria</taxon>
        <taxon>Pseudomonadati</taxon>
        <taxon>Thermodesulfobacteriota</taxon>
        <taxon>Desulfovibrionia</taxon>
        <taxon>Desulfovibrionales</taxon>
        <taxon>Desulfovibrionaceae</taxon>
        <taxon>Mailhella</taxon>
    </lineage>
</organism>
<dbReference type="AlphaFoldDB" id="A0A9D2HB76"/>
<name>A0A9D2HB76_9BACT</name>
<evidence type="ECO:0000313" key="2">
    <source>
        <dbReference type="Proteomes" id="UP000824225"/>
    </source>
</evidence>